<evidence type="ECO:0000313" key="3">
    <source>
        <dbReference type="Proteomes" id="UP000198571"/>
    </source>
</evidence>
<reference evidence="3" key="1">
    <citation type="submission" date="2016-10" db="EMBL/GenBank/DDBJ databases">
        <authorList>
            <person name="Varghese N."/>
            <person name="Submissions S."/>
        </authorList>
    </citation>
    <scope>NUCLEOTIDE SEQUENCE [LARGE SCALE GENOMIC DNA]</scope>
    <source>
        <strain evidence="3">S9</strain>
    </source>
</reference>
<sequence length="159" mass="18202">MFTFSDLWIFFVSLLVILPLISAIHQAGHSFFIWIFGGKSTFTIGGGKKLFNLGPMEIRRVFFWHSFCQIEDLNIDNRWSHLLILLGGSLFNIASILLVNGLILADVVSGHIVFYNFVYFSIYYVFFALFPARYSDEHPSDAMAIYDLFKNGKEADPID</sequence>
<protein>
    <recommendedName>
        <fullName evidence="4">Zincin peptidase</fullName>
    </recommendedName>
</protein>
<keyword evidence="3" id="KW-1185">Reference proteome</keyword>
<keyword evidence="1" id="KW-0472">Membrane</keyword>
<evidence type="ECO:0008006" key="4">
    <source>
        <dbReference type="Google" id="ProtNLM"/>
    </source>
</evidence>
<dbReference type="RefSeq" id="WP_093052423.1">
    <property type="nucleotide sequence ID" value="NZ_FOGT01000009.1"/>
</dbReference>
<gene>
    <name evidence="2" type="ORF">SAMN05518684_10975</name>
</gene>
<feature type="transmembrane region" description="Helical" evidence="1">
    <location>
        <begin position="112"/>
        <end position="130"/>
    </location>
</feature>
<keyword evidence="1" id="KW-1133">Transmembrane helix</keyword>
<name>A0A1H9V2M2_9BACI</name>
<proteinExistence type="predicted"/>
<accession>A0A1H9V2M2</accession>
<evidence type="ECO:0000313" key="2">
    <source>
        <dbReference type="EMBL" id="SES15497.1"/>
    </source>
</evidence>
<dbReference type="AlphaFoldDB" id="A0A1H9V2M2"/>
<dbReference type="EMBL" id="FOGT01000009">
    <property type="protein sequence ID" value="SES15497.1"/>
    <property type="molecule type" value="Genomic_DNA"/>
</dbReference>
<organism evidence="2 3">
    <name type="scientific">Salipaludibacillus aurantiacus</name>
    <dbReference type="NCBI Taxonomy" id="1601833"/>
    <lineage>
        <taxon>Bacteria</taxon>
        <taxon>Bacillati</taxon>
        <taxon>Bacillota</taxon>
        <taxon>Bacilli</taxon>
        <taxon>Bacillales</taxon>
        <taxon>Bacillaceae</taxon>
    </lineage>
</organism>
<evidence type="ECO:0000256" key="1">
    <source>
        <dbReference type="SAM" id="Phobius"/>
    </source>
</evidence>
<dbReference type="Proteomes" id="UP000198571">
    <property type="component" value="Unassembled WGS sequence"/>
</dbReference>
<feature type="transmembrane region" description="Helical" evidence="1">
    <location>
        <begin position="82"/>
        <end position="105"/>
    </location>
</feature>
<keyword evidence="1" id="KW-0812">Transmembrane</keyword>
<dbReference type="OrthoDB" id="849477at2"/>